<feature type="chain" id="PRO_5006436115" evidence="1">
    <location>
        <begin position="30"/>
        <end position="517"/>
    </location>
</feature>
<dbReference type="Pfam" id="PF00144">
    <property type="entry name" value="Beta-lactamase"/>
    <property type="match status" value="1"/>
</dbReference>
<dbReference type="SUPFAM" id="SSF56601">
    <property type="entry name" value="beta-lactamase/transpeptidase-like"/>
    <property type="match status" value="1"/>
</dbReference>
<proteinExistence type="predicted"/>
<keyword evidence="3" id="KW-0378">Hydrolase</keyword>
<evidence type="ECO:0000256" key="1">
    <source>
        <dbReference type="SAM" id="SignalP"/>
    </source>
</evidence>
<gene>
    <name evidence="3" type="ORF">AOQ71_08565</name>
</gene>
<accession>A0A0R3E6V2</accession>
<comment type="caution">
    <text evidence="3">The sequence shown here is derived from an EMBL/GenBank/DDBJ whole genome shotgun (WGS) entry which is preliminary data.</text>
</comment>
<dbReference type="GO" id="GO:0016787">
    <property type="term" value="F:hydrolase activity"/>
    <property type="evidence" value="ECO:0007669"/>
    <property type="project" value="UniProtKB-KW"/>
</dbReference>
<dbReference type="EMBL" id="LJYG01000041">
    <property type="protein sequence ID" value="KRQ15596.1"/>
    <property type="molecule type" value="Genomic_DNA"/>
</dbReference>
<evidence type="ECO:0000259" key="2">
    <source>
        <dbReference type="Pfam" id="PF00144"/>
    </source>
</evidence>
<dbReference type="InterPro" id="IPR012338">
    <property type="entry name" value="Beta-lactam/transpept-like"/>
</dbReference>
<sequence length="517" mass="56654">MRKLRFAVSGAALAMFGLAASICSHSVYAQDEAAIIWPTRQWQTSTPEEQGMDSAALAKLLDFGATRSLDSLLLVRHGRIVLDAYYAPYAADIPHRINSATKAVVGTLVAIARKDGLLDSFDHPMLDFFGDRAIANADDRKKAITIQNLLDMTSGLDWKEPLDGRPDTMIEMSREQDWTQFVLDRAMSSTPGDIFNYNSGGTHVLSAIIAKLAGMNTADYAKAKLFGPLGISVSNWWRDPQGIPIGGFGLALLPRDMAKIGYLYLRNGQWENKSLLPPGWIDKVNHATVNMNMPRAPDLRYSNLFWALPEKNVYIADGYHCQLIMVLPRLDIVAVTTARDFCPLGRLADLIAGAVKSEAALPPDAAGANLLAEKIRELSTETATEVGATPEIASAISGKTYKFPANALGVKSLSLTLIDPNPHYDLQAYARDRGRQLLQFSDPIGLDGLYRKGQLTASGVFATKGKWLNDKTFEIERQAVGMDELQKWTLSFDGDRLILHAKDREGRDVSVDSEPGG</sequence>
<dbReference type="Gene3D" id="3.40.710.10">
    <property type="entry name" value="DD-peptidase/beta-lactamase superfamily"/>
    <property type="match status" value="1"/>
</dbReference>
<evidence type="ECO:0000313" key="4">
    <source>
        <dbReference type="Proteomes" id="UP000051936"/>
    </source>
</evidence>
<dbReference type="AlphaFoldDB" id="A0A0R3E6V2"/>
<dbReference type="PANTHER" id="PTHR43283">
    <property type="entry name" value="BETA-LACTAMASE-RELATED"/>
    <property type="match status" value="1"/>
</dbReference>
<keyword evidence="4" id="KW-1185">Reference proteome</keyword>
<reference evidence="3 4" key="1">
    <citation type="submission" date="2015-09" db="EMBL/GenBank/DDBJ databases">
        <title>Draft Genome Sequence of Bradyrhizobium manausense Strain BR 3351T, a Novel Symbiotic Nitrogen-Fixing Alphaproteobacterium Isolated from Brazilian Amazon Rain Forest.</title>
        <authorList>
            <person name="De Araujo J.L."/>
            <person name="Zilli J.E."/>
        </authorList>
    </citation>
    <scope>NUCLEOTIDE SEQUENCE [LARGE SCALE GENOMIC DNA]</scope>
    <source>
        <strain evidence="3 4">BR3351</strain>
    </source>
</reference>
<dbReference type="InterPro" id="IPR001466">
    <property type="entry name" value="Beta-lactam-related"/>
</dbReference>
<evidence type="ECO:0000313" key="3">
    <source>
        <dbReference type="EMBL" id="KRQ15596.1"/>
    </source>
</evidence>
<feature type="signal peptide" evidence="1">
    <location>
        <begin position="1"/>
        <end position="29"/>
    </location>
</feature>
<dbReference type="Proteomes" id="UP000051936">
    <property type="component" value="Unassembled WGS sequence"/>
</dbReference>
<keyword evidence="1" id="KW-0732">Signal</keyword>
<protein>
    <submittedName>
        <fullName evidence="3">Serine hydrolase</fullName>
    </submittedName>
</protein>
<feature type="domain" description="Beta-lactamase-related" evidence="2">
    <location>
        <begin position="71"/>
        <end position="263"/>
    </location>
</feature>
<name>A0A0R3E6V2_9BRAD</name>
<dbReference type="InterPro" id="IPR050789">
    <property type="entry name" value="Diverse_Enzym_Activities"/>
</dbReference>
<organism evidence="3 4">
    <name type="scientific">Bradyrhizobium manausense</name>
    <dbReference type="NCBI Taxonomy" id="989370"/>
    <lineage>
        <taxon>Bacteria</taxon>
        <taxon>Pseudomonadati</taxon>
        <taxon>Pseudomonadota</taxon>
        <taxon>Alphaproteobacteria</taxon>
        <taxon>Hyphomicrobiales</taxon>
        <taxon>Nitrobacteraceae</taxon>
        <taxon>Bradyrhizobium</taxon>
    </lineage>
</organism>
<dbReference type="PANTHER" id="PTHR43283:SF7">
    <property type="entry name" value="BETA-LACTAMASE-RELATED DOMAIN-CONTAINING PROTEIN"/>
    <property type="match status" value="1"/>
</dbReference>
<dbReference type="STRING" id="989370.AOQ71_08565"/>
<dbReference type="OrthoDB" id="9814204at2"/>